<dbReference type="SUPFAM" id="SSF47954">
    <property type="entry name" value="Cyclin-like"/>
    <property type="match status" value="1"/>
</dbReference>
<reference evidence="4" key="1">
    <citation type="journal article" date="2023" name="Mol. Phylogenet. Evol.">
        <title>Genome-scale phylogeny and comparative genomics of the fungal order Sordariales.</title>
        <authorList>
            <person name="Hensen N."/>
            <person name="Bonometti L."/>
            <person name="Westerberg I."/>
            <person name="Brannstrom I.O."/>
            <person name="Guillou S."/>
            <person name="Cros-Aarteil S."/>
            <person name="Calhoun S."/>
            <person name="Haridas S."/>
            <person name="Kuo A."/>
            <person name="Mondo S."/>
            <person name="Pangilinan J."/>
            <person name="Riley R."/>
            <person name="LaButti K."/>
            <person name="Andreopoulos B."/>
            <person name="Lipzen A."/>
            <person name="Chen C."/>
            <person name="Yan M."/>
            <person name="Daum C."/>
            <person name="Ng V."/>
            <person name="Clum A."/>
            <person name="Steindorff A."/>
            <person name="Ohm R.A."/>
            <person name="Martin F."/>
            <person name="Silar P."/>
            <person name="Natvig D.O."/>
            <person name="Lalanne C."/>
            <person name="Gautier V."/>
            <person name="Ament-Velasquez S.L."/>
            <person name="Kruys A."/>
            <person name="Hutchinson M.I."/>
            <person name="Powell A.J."/>
            <person name="Barry K."/>
            <person name="Miller A.N."/>
            <person name="Grigoriev I.V."/>
            <person name="Debuchy R."/>
            <person name="Gladieux P."/>
            <person name="Hiltunen Thoren M."/>
            <person name="Johannesson H."/>
        </authorList>
    </citation>
    <scope>NUCLEOTIDE SEQUENCE</scope>
    <source>
        <strain evidence="4">CBS 141.50</strain>
    </source>
</reference>
<evidence type="ECO:0000313" key="5">
    <source>
        <dbReference type="Proteomes" id="UP001302676"/>
    </source>
</evidence>
<organism evidence="4 5">
    <name type="scientific">Dichotomopilus funicola</name>
    <dbReference type="NCBI Taxonomy" id="1934379"/>
    <lineage>
        <taxon>Eukaryota</taxon>
        <taxon>Fungi</taxon>
        <taxon>Dikarya</taxon>
        <taxon>Ascomycota</taxon>
        <taxon>Pezizomycotina</taxon>
        <taxon>Sordariomycetes</taxon>
        <taxon>Sordariomycetidae</taxon>
        <taxon>Sordariales</taxon>
        <taxon>Chaetomiaceae</taxon>
        <taxon>Dichotomopilus</taxon>
    </lineage>
</organism>
<reference evidence="4" key="2">
    <citation type="submission" date="2023-05" db="EMBL/GenBank/DDBJ databases">
        <authorList>
            <consortium name="Lawrence Berkeley National Laboratory"/>
            <person name="Steindorff A."/>
            <person name="Hensen N."/>
            <person name="Bonometti L."/>
            <person name="Westerberg I."/>
            <person name="Brannstrom I.O."/>
            <person name="Guillou S."/>
            <person name="Cros-Aarteil S."/>
            <person name="Calhoun S."/>
            <person name="Haridas S."/>
            <person name="Kuo A."/>
            <person name="Mondo S."/>
            <person name="Pangilinan J."/>
            <person name="Riley R."/>
            <person name="Labutti K."/>
            <person name="Andreopoulos B."/>
            <person name="Lipzen A."/>
            <person name="Chen C."/>
            <person name="Yanf M."/>
            <person name="Daum C."/>
            <person name="Ng V."/>
            <person name="Clum A."/>
            <person name="Ohm R."/>
            <person name="Martin F."/>
            <person name="Silar P."/>
            <person name="Natvig D."/>
            <person name="Lalanne C."/>
            <person name="Gautier V."/>
            <person name="Ament-Velasquez S.L."/>
            <person name="Kruys A."/>
            <person name="Hutchinson M.I."/>
            <person name="Powell A.J."/>
            <person name="Barry K."/>
            <person name="Miller A.N."/>
            <person name="Grigoriev I.V."/>
            <person name="Debuchy R."/>
            <person name="Gladieux P."/>
            <person name="Thoren M.H."/>
            <person name="Johannesson H."/>
        </authorList>
    </citation>
    <scope>NUCLEOTIDE SEQUENCE</scope>
    <source>
        <strain evidence="4">CBS 141.50</strain>
    </source>
</reference>
<dbReference type="Pfam" id="PF00134">
    <property type="entry name" value="Cyclin_N"/>
    <property type="match status" value="1"/>
</dbReference>
<evidence type="ECO:0000256" key="2">
    <source>
        <dbReference type="SAM" id="MobiDB-lite"/>
    </source>
</evidence>
<dbReference type="GO" id="GO:0000307">
    <property type="term" value="C:cyclin-dependent protein kinase holoenzyme complex"/>
    <property type="evidence" value="ECO:0007669"/>
    <property type="project" value="TreeGrafter"/>
</dbReference>
<dbReference type="InterPro" id="IPR006671">
    <property type="entry name" value="Cyclin_N"/>
</dbReference>
<dbReference type="AlphaFoldDB" id="A0AAN6VAB8"/>
<dbReference type="GeneID" id="87815857"/>
<keyword evidence="1" id="KW-0175">Coiled coil</keyword>
<proteinExistence type="predicted"/>
<dbReference type="PANTHER" id="PTHR15615">
    <property type="match status" value="1"/>
</dbReference>
<dbReference type="CDD" id="cd20557">
    <property type="entry name" value="CYCLIN_ScPCL1-like"/>
    <property type="match status" value="1"/>
</dbReference>
<sequence>MDTIRQLSLDELNAGALELFVYQRVDDDMISFLAEAAAEVIQCDDAAPPTTSRSSARAAKGDTPLPSIQTFIEKLVDSSNVQVATLMSSLVYLRRLKSCLQPMAKGLRCTTHRIFLATLILTAKYLNDSSPKNKHWASYSVISDEVYNFGFSRTEVNLMERQLLQLLEWNLRITDKQLYEELEYFLAPLRPRVQRRYERRVRAQMEQEQEMLQRLALQREREEEARMWMPLAQPQPAVVAVSARDQSVERHAYPTPASSRGTSRSRSRQAVAYNNTPSTSSSHSRGSSRDVSPPGLLYSSGSSYAGSNTSRATTPLSEADITSAQYQPYVYDDAAASGTVVCHSPTDMAVDAYGRPVVPAKDPMYVPGGRGMKQQQQQQYMMAAAASRQMLPYEISAEELRSLEASGRGAPAGKGVRGVFGRVFGTAR</sequence>
<feature type="coiled-coil region" evidence="1">
    <location>
        <begin position="198"/>
        <end position="225"/>
    </location>
</feature>
<dbReference type="GO" id="GO:0016538">
    <property type="term" value="F:cyclin-dependent protein serine/threonine kinase regulator activity"/>
    <property type="evidence" value="ECO:0007669"/>
    <property type="project" value="TreeGrafter"/>
</dbReference>
<evidence type="ECO:0000256" key="1">
    <source>
        <dbReference type="SAM" id="Coils"/>
    </source>
</evidence>
<accession>A0AAN6VAB8</accession>
<keyword evidence="5" id="KW-1185">Reference proteome</keyword>
<comment type="caution">
    <text evidence="4">The sequence shown here is derived from an EMBL/GenBank/DDBJ whole genome shotgun (WGS) entry which is preliminary data.</text>
</comment>
<dbReference type="GO" id="GO:0005634">
    <property type="term" value="C:nucleus"/>
    <property type="evidence" value="ECO:0007669"/>
    <property type="project" value="TreeGrafter"/>
</dbReference>
<dbReference type="EMBL" id="MU853556">
    <property type="protein sequence ID" value="KAK4147394.1"/>
    <property type="molecule type" value="Genomic_DNA"/>
</dbReference>
<dbReference type="RefSeq" id="XP_062640765.1">
    <property type="nucleotide sequence ID" value="XM_062779244.1"/>
</dbReference>
<dbReference type="Proteomes" id="UP001302676">
    <property type="component" value="Unassembled WGS sequence"/>
</dbReference>
<name>A0AAN6VAB8_9PEZI</name>
<feature type="domain" description="Cyclin N-terminal" evidence="3">
    <location>
        <begin position="68"/>
        <end position="172"/>
    </location>
</feature>
<protein>
    <recommendedName>
        <fullName evidence="3">Cyclin N-terminal domain-containing protein</fullName>
    </recommendedName>
</protein>
<evidence type="ECO:0000313" key="4">
    <source>
        <dbReference type="EMBL" id="KAK4147394.1"/>
    </source>
</evidence>
<dbReference type="PANTHER" id="PTHR15615:SF10">
    <property type="entry name" value="PHO85 CYCLIN-2-RELATED"/>
    <property type="match status" value="1"/>
</dbReference>
<dbReference type="Gene3D" id="1.10.472.10">
    <property type="entry name" value="Cyclin-like"/>
    <property type="match status" value="1"/>
</dbReference>
<dbReference type="InterPro" id="IPR036915">
    <property type="entry name" value="Cyclin-like_sf"/>
</dbReference>
<feature type="compositionally biased region" description="Low complexity" evidence="2">
    <location>
        <begin position="278"/>
        <end position="304"/>
    </location>
</feature>
<dbReference type="GO" id="GO:0019901">
    <property type="term" value="F:protein kinase binding"/>
    <property type="evidence" value="ECO:0007669"/>
    <property type="project" value="InterPro"/>
</dbReference>
<feature type="region of interest" description="Disordered" evidence="2">
    <location>
        <begin position="240"/>
        <end position="313"/>
    </location>
</feature>
<evidence type="ECO:0000259" key="3">
    <source>
        <dbReference type="Pfam" id="PF00134"/>
    </source>
</evidence>
<dbReference type="InterPro" id="IPR013922">
    <property type="entry name" value="Cyclin_PHO80-like"/>
</dbReference>
<gene>
    <name evidence="4" type="ORF">C8A04DRAFT_24637</name>
</gene>